<gene>
    <name evidence="1" type="ORF">DV701_15585</name>
</gene>
<name>A0A345NQN8_9MICO</name>
<organism evidence="1 2">
    <name type="scientific">Ornithinimicrobium avium</name>
    <dbReference type="NCBI Taxonomy" id="2283195"/>
    <lineage>
        <taxon>Bacteria</taxon>
        <taxon>Bacillati</taxon>
        <taxon>Actinomycetota</taxon>
        <taxon>Actinomycetes</taxon>
        <taxon>Micrococcales</taxon>
        <taxon>Ornithinimicrobiaceae</taxon>
        <taxon>Ornithinimicrobium</taxon>
    </lineage>
</organism>
<proteinExistence type="predicted"/>
<dbReference type="Proteomes" id="UP000253790">
    <property type="component" value="Chromosome"/>
</dbReference>
<dbReference type="EMBL" id="CP031229">
    <property type="protein sequence ID" value="AXH97346.1"/>
    <property type="molecule type" value="Genomic_DNA"/>
</dbReference>
<reference evidence="1 2" key="1">
    <citation type="submission" date="2018-07" db="EMBL/GenBank/DDBJ databases">
        <title>Complete genome sequencing of Ornithinimicrobium sp. AMA3305.</title>
        <authorList>
            <person name="Bae J.-W."/>
        </authorList>
    </citation>
    <scope>NUCLEOTIDE SEQUENCE [LARGE SCALE GENOMIC DNA]</scope>
    <source>
        <strain evidence="1 2">AMA3305</strain>
    </source>
</reference>
<protein>
    <recommendedName>
        <fullName evidence="3">DUF559 domain-containing protein</fullName>
    </recommendedName>
</protein>
<accession>A0A345NQN8</accession>
<sequence length="306" mass="34142">MTTARRRDTVGRELGALHDGVVRFCELYELGLTYDQILAEVDAGRWHRVGRRAVSIVGPRLSTEASWWVAVWECGSGAVLDGVSSLLAAGLRSWEERVVHVSVARGTRTRPRPGVRIHHQRRLGRTVDAGIPRTAPEVAVLRAAQWAVSDRQALTVLAMTVQQRLVPPGRLLAAWEATERHRRRRLLARAVPLVCDGAHALGELDFARACRRRGLPEPSRQELRTTPHGVVYLDVRFDGYGVHVEINGAQHYSRLAPVADALRRNDRTLEGDLSLEIPVLGLLLDEDGFLDQVEDALRRRGWRCAA</sequence>
<evidence type="ECO:0000313" key="1">
    <source>
        <dbReference type="EMBL" id="AXH97346.1"/>
    </source>
</evidence>
<evidence type="ECO:0008006" key="3">
    <source>
        <dbReference type="Google" id="ProtNLM"/>
    </source>
</evidence>
<dbReference type="AlphaFoldDB" id="A0A345NQN8"/>
<evidence type="ECO:0000313" key="2">
    <source>
        <dbReference type="Proteomes" id="UP000253790"/>
    </source>
</evidence>
<dbReference type="OrthoDB" id="3209715at2"/>
<keyword evidence="2" id="KW-1185">Reference proteome</keyword>
<dbReference type="KEGG" id="orn:DV701_15585"/>